<reference evidence="2" key="1">
    <citation type="submission" date="2017-02" db="EMBL/GenBank/DDBJ databases">
        <authorList>
            <person name="Varghese N."/>
            <person name="Submissions S."/>
        </authorList>
    </citation>
    <scope>NUCLEOTIDE SEQUENCE [LARGE SCALE GENOMIC DNA]</scope>
    <source>
        <strain evidence="2">ATCC 700200</strain>
    </source>
</reference>
<dbReference type="STRING" id="48467.SAMN02745166_01416"/>
<evidence type="ECO:0000313" key="1">
    <source>
        <dbReference type="EMBL" id="SKA88434.1"/>
    </source>
</evidence>
<keyword evidence="2" id="KW-1185">Reference proteome</keyword>
<evidence type="ECO:0000313" key="2">
    <source>
        <dbReference type="Proteomes" id="UP000190774"/>
    </source>
</evidence>
<gene>
    <name evidence="1" type="ORF">SAMN02745166_01416</name>
</gene>
<organism evidence="1 2">
    <name type="scientific">Prosthecobacter debontii</name>
    <dbReference type="NCBI Taxonomy" id="48467"/>
    <lineage>
        <taxon>Bacteria</taxon>
        <taxon>Pseudomonadati</taxon>
        <taxon>Verrucomicrobiota</taxon>
        <taxon>Verrucomicrobiia</taxon>
        <taxon>Verrucomicrobiales</taxon>
        <taxon>Verrucomicrobiaceae</taxon>
        <taxon>Prosthecobacter</taxon>
    </lineage>
</organism>
<protein>
    <submittedName>
        <fullName evidence="1">Uncharacterized protein</fullName>
    </submittedName>
</protein>
<proteinExistence type="predicted"/>
<dbReference type="AlphaFoldDB" id="A0A1T4XFS1"/>
<dbReference type="RefSeq" id="WP_078812622.1">
    <property type="nucleotide sequence ID" value="NZ_FUYE01000004.1"/>
</dbReference>
<dbReference type="EMBL" id="FUYE01000004">
    <property type="protein sequence ID" value="SKA88434.1"/>
    <property type="molecule type" value="Genomic_DNA"/>
</dbReference>
<dbReference type="Proteomes" id="UP000190774">
    <property type="component" value="Unassembled WGS sequence"/>
</dbReference>
<name>A0A1T4XFS1_9BACT</name>
<sequence>MNSVDSIVSQAAHKRAALVFHMVTCKITAALGSAWLPGDGNQLLDEIRNFCRDNLASLARRQFALKLRCGVNPQGGATLTPSLIGKLRKADSGIPLIEVSNGLTVISVNHLTPKPDEDSRNAITDASAGCAIFYYEHDKLCSIWAQCQRISELSPANWLRVGIASTFSRDAADYNEAAKDHYRNEVKHGQRLNHWMNENDRILKRADPPKLSTTESIFHHSLATWLQLMLPPHSVSVKDAEKGSGDCPDILIADFGRTYVIEVKWMGTNGSTKYSWSTIWQGIRQSKRYAERSPQPESTCVIIYDGRDLNSFESFKEQISEEGIAEFEEYQGEVMPANGICYILYLHSGSASKNAKTKK</sequence>
<accession>A0A1T4XFS1</accession>
<dbReference type="OrthoDB" id="4350404at2"/>